<dbReference type="Proteomes" id="UP001596364">
    <property type="component" value="Unassembled WGS sequence"/>
</dbReference>
<proteinExistence type="predicted"/>
<feature type="chain" id="PRO_5046086120" evidence="1">
    <location>
        <begin position="20"/>
        <end position="357"/>
    </location>
</feature>
<sequence>MHRILMSSLIYACSILPSAAEVGRWEVIPNTQLKQICPTNKFNDYPYDFSYHCGTVTGAWSGAALSQQRGTLYIWGGGHNDYYGNEIYGFNIRDKHLLRLTDPAYPANATGAPKSELSPFDGTQPNGRHTYDGLNVLEKADLLWAFSGSLASGSGGADRETWLMDLATHEWRRDAATGDIPRKTYGLVSAYDPINDRIYLHDTYSFYQYQYTPKGGRYLRLSDSQIGLDLTAAFDPLRKRFLMLGKGKQFLISTADGSDFRRQKIPLPSDLKPLHETNAPGLVFDSKRKRFVAWAGGPMLFIQDPQTMTWHSIVTVGAPNKATTNGTFGRFAYWRERDLFVLINNASDNIRVLKLAE</sequence>
<evidence type="ECO:0000256" key="1">
    <source>
        <dbReference type="SAM" id="SignalP"/>
    </source>
</evidence>
<keyword evidence="3" id="KW-1185">Reference proteome</keyword>
<accession>A0ABW1XEN6</accession>
<dbReference type="Gene3D" id="2.120.10.80">
    <property type="entry name" value="Kelch-type beta propeller"/>
    <property type="match status" value="1"/>
</dbReference>
<dbReference type="EMBL" id="JBHSUS010000001">
    <property type="protein sequence ID" value="MFC6438698.1"/>
    <property type="molecule type" value="Genomic_DNA"/>
</dbReference>
<feature type="signal peptide" evidence="1">
    <location>
        <begin position="1"/>
        <end position="19"/>
    </location>
</feature>
<organism evidence="2 3">
    <name type="scientific">Pseudobowmanella zhangzhouensis</name>
    <dbReference type="NCBI Taxonomy" id="1537679"/>
    <lineage>
        <taxon>Bacteria</taxon>
        <taxon>Pseudomonadati</taxon>
        <taxon>Pseudomonadota</taxon>
        <taxon>Gammaproteobacteria</taxon>
        <taxon>Alteromonadales</taxon>
        <taxon>Alteromonadaceae</taxon>
    </lineage>
</organism>
<gene>
    <name evidence="2" type="ORF">ACFP85_00790</name>
</gene>
<reference evidence="3" key="1">
    <citation type="journal article" date="2019" name="Int. J. Syst. Evol. Microbiol.">
        <title>The Global Catalogue of Microorganisms (GCM) 10K type strain sequencing project: providing services to taxonomists for standard genome sequencing and annotation.</title>
        <authorList>
            <consortium name="The Broad Institute Genomics Platform"/>
            <consortium name="The Broad Institute Genome Sequencing Center for Infectious Disease"/>
            <person name="Wu L."/>
            <person name="Ma J."/>
        </authorList>
    </citation>
    <scope>NUCLEOTIDE SEQUENCE [LARGE SCALE GENOMIC DNA]</scope>
    <source>
        <strain evidence="3">CGMCC 1.16031</strain>
    </source>
</reference>
<dbReference type="InterPro" id="IPR015915">
    <property type="entry name" value="Kelch-typ_b-propeller"/>
</dbReference>
<protein>
    <submittedName>
        <fullName evidence="2">Uncharacterized protein</fullName>
    </submittedName>
</protein>
<evidence type="ECO:0000313" key="2">
    <source>
        <dbReference type="EMBL" id="MFC6438698.1"/>
    </source>
</evidence>
<dbReference type="RefSeq" id="WP_131259418.1">
    <property type="nucleotide sequence ID" value="NZ_JBHSUS010000001.1"/>
</dbReference>
<dbReference type="SUPFAM" id="SSF117281">
    <property type="entry name" value="Kelch motif"/>
    <property type="match status" value="1"/>
</dbReference>
<comment type="caution">
    <text evidence="2">The sequence shown here is derived from an EMBL/GenBank/DDBJ whole genome shotgun (WGS) entry which is preliminary data.</text>
</comment>
<name>A0ABW1XEN6_9ALTE</name>
<evidence type="ECO:0000313" key="3">
    <source>
        <dbReference type="Proteomes" id="UP001596364"/>
    </source>
</evidence>
<keyword evidence="1" id="KW-0732">Signal</keyword>